<evidence type="ECO:0000256" key="1">
    <source>
        <dbReference type="ARBA" id="ARBA00001961"/>
    </source>
</evidence>
<dbReference type="GO" id="GO:0004656">
    <property type="term" value="F:procollagen-proline 4-dioxygenase activity"/>
    <property type="evidence" value="ECO:0007669"/>
    <property type="project" value="InterPro"/>
</dbReference>
<feature type="chain" id="PRO_5005535026" description="Prolyl 4-hydroxylase alpha subunit domain-containing protein" evidence="9">
    <location>
        <begin position="26"/>
        <end position="1018"/>
    </location>
</feature>
<accession>A0A0L0BL55</accession>
<evidence type="ECO:0000313" key="12">
    <source>
        <dbReference type="Proteomes" id="UP000037069"/>
    </source>
</evidence>
<evidence type="ECO:0000256" key="5">
    <source>
        <dbReference type="ARBA" id="ARBA00023002"/>
    </source>
</evidence>
<organism evidence="11 12">
    <name type="scientific">Lucilia cuprina</name>
    <name type="common">Green bottle fly</name>
    <name type="synonym">Australian sheep blowfly</name>
    <dbReference type="NCBI Taxonomy" id="7375"/>
    <lineage>
        <taxon>Eukaryota</taxon>
        <taxon>Metazoa</taxon>
        <taxon>Ecdysozoa</taxon>
        <taxon>Arthropoda</taxon>
        <taxon>Hexapoda</taxon>
        <taxon>Insecta</taxon>
        <taxon>Pterygota</taxon>
        <taxon>Neoptera</taxon>
        <taxon>Endopterygota</taxon>
        <taxon>Diptera</taxon>
        <taxon>Brachycera</taxon>
        <taxon>Muscomorpha</taxon>
        <taxon>Oestroidea</taxon>
        <taxon>Calliphoridae</taxon>
        <taxon>Luciliinae</taxon>
        <taxon>Lucilia</taxon>
    </lineage>
</organism>
<dbReference type="Pfam" id="PF23558">
    <property type="entry name" value="TPR_P4H"/>
    <property type="match status" value="1"/>
</dbReference>
<dbReference type="AlphaFoldDB" id="A0A0L0BL55"/>
<feature type="domain" description="Prolyl 4-hydroxylase alpha subunit" evidence="10">
    <location>
        <begin position="326"/>
        <end position="488"/>
    </location>
</feature>
<evidence type="ECO:0000256" key="7">
    <source>
        <dbReference type="SAM" id="Coils"/>
    </source>
</evidence>
<dbReference type="InterPro" id="IPR045054">
    <property type="entry name" value="P4HA-like"/>
</dbReference>
<dbReference type="PANTHER" id="PTHR10869:SF216">
    <property type="entry name" value="PROCOLLAGEN-PROLINE 4-DIOXYGENASE"/>
    <property type="match status" value="1"/>
</dbReference>
<reference evidence="11 12" key="1">
    <citation type="journal article" date="2015" name="Nat. Commun.">
        <title>Lucilia cuprina genome unlocks parasitic fly biology to underpin future interventions.</title>
        <authorList>
            <person name="Anstead C.A."/>
            <person name="Korhonen P.K."/>
            <person name="Young N.D."/>
            <person name="Hall R.S."/>
            <person name="Jex A.R."/>
            <person name="Murali S.C."/>
            <person name="Hughes D.S."/>
            <person name="Lee S.F."/>
            <person name="Perry T."/>
            <person name="Stroehlein A.J."/>
            <person name="Ansell B.R."/>
            <person name="Breugelmans B."/>
            <person name="Hofmann A."/>
            <person name="Qu J."/>
            <person name="Dugan S."/>
            <person name="Lee S.L."/>
            <person name="Chao H."/>
            <person name="Dinh H."/>
            <person name="Han Y."/>
            <person name="Doddapaneni H.V."/>
            <person name="Worley K.C."/>
            <person name="Muzny D.M."/>
            <person name="Ioannidis P."/>
            <person name="Waterhouse R.M."/>
            <person name="Zdobnov E.M."/>
            <person name="James P.J."/>
            <person name="Bagnall N.H."/>
            <person name="Kotze A.C."/>
            <person name="Gibbs R.A."/>
            <person name="Richards S."/>
            <person name="Batterham P."/>
            <person name="Gasser R.B."/>
        </authorList>
    </citation>
    <scope>NUCLEOTIDE SEQUENCE [LARGE SCALE GENOMIC DNA]</scope>
    <source>
        <strain evidence="11 12">LS</strain>
        <tissue evidence="11">Full body</tissue>
    </source>
</reference>
<keyword evidence="2" id="KW-0479">Metal-binding</keyword>
<dbReference type="PANTHER" id="PTHR10869">
    <property type="entry name" value="PROLYL 4-HYDROXYLASE ALPHA SUBUNIT"/>
    <property type="match status" value="1"/>
</dbReference>
<evidence type="ECO:0000259" key="10">
    <source>
        <dbReference type="SMART" id="SM00702"/>
    </source>
</evidence>
<keyword evidence="12" id="KW-1185">Reference proteome</keyword>
<gene>
    <name evidence="11" type="ORF">FF38_00113</name>
</gene>
<keyword evidence="7" id="KW-0175">Coiled coil</keyword>
<feature type="region of interest" description="Disordered" evidence="8">
    <location>
        <begin position="692"/>
        <end position="721"/>
    </location>
</feature>
<evidence type="ECO:0000256" key="9">
    <source>
        <dbReference type="SAM" id="SignalP"/>
    </source>
</evidence>
<dbReference type="Gene3D" id="2.60.120.620">
    <property type="entry name" value="q2cbj1_9rhob like domain"/>
    <property type="match status" value="2"/>
</dbReference>
<feature type="region of interest" description="Disordered" evidence="8">
    <location>
        <begin position="781"/>
        <end position="801"/>
    </location>
</feature>
<feature type="signal peptide" evidence="9">
    <location>
        <begin position="1"/>
        <end position="25"/>
    </location>
</feature>
<keyword evidence="6" id="KW-0408">Iron</keyword>
<dbReference type="GO" id="GO:0005783">
    <property type="term" value="C:endoplasmic reticulum"/>
    <property type="evidence" value="ECO:0007669"/>
    <property type="project" value="InterPro"/>
</dbReference>
<evidence type="ECO:0000313" key="11">
    <source>
        <dbReference type="EMBL" id="KNC20777.1"/>
    </source>
</evidence>
<comment type="cofactor">
    <cofactor evidence="1">
        <name>L-ascorbate</name>
        <dbReference type="ChEBI" id="CHEBI:38290"/>
    </cofactor>
</comment>
<dbReference type="GO" id="GO:0005506">
    <property type="term" value="F:iron ion binding"/>
    <property type="evidence" value="ECO:0007669"/>
    <property type="project" value="InterPro"/>
</dbReference>
<keyword evidence="4" id="KW-0223">Dioxygenase</keyword>
<dbReference type="InterPro" id="IPR013547">
    <property type="entry name" value="P4H_N"/>
</dbReference>
<dbReference type="Pfam" id="PF08336">
    <property type="entry name" value="P4Ha_N"/>
    <property type="match status" value="2"/>
</dbReference>
<dbReference type="OrthoDB" id="7882996at2759"/>
<name>A0A0L0BL55_LUCCU</name>
<feature type="coiled-coil region" evidence="7">
    <location>
        <begin position="533"/>
        <end position="560"/>
    </location>
</feature>
<sequence length="1018" mass="117250">MLWFCSVFSLSTCLIFLAILPQLKADYYSSVVGLESLLIMEENFISAVEDYISNVHKVQKKIESFLDETELEQKRMNKSGNNYFEDPINAFSIIKRLVVDWKHYGKIIAMENEFRDFTKPTVNDLQGAARGLLRLQEMYQLDTSELAMGNILGYKYSEELSVHDCYVMGVALYNSSEFLPASEWFMQALEKLDDILAEGVDDPMENFPFITYVDILEYLHVALFYGGNLKLAKYMNQQLLIFDPDNRIGLANKALFEKAVIEERRLRTINNPPKKSELNTLYNQVCRGELSQTDAEMRNLHCRYVTNNIPYYFIGPFKMEELNHEPFVAFYHQAIYDGEIDQIKKAVGNNVVRSLIGSNQLSEKRTSKQSWLYWDKHKFLNKIYQRLEDITGLSMSTGEAMQVANYGIGATMRHIMILQWIPFSYLINDVELGGATAFPFLRLAVPPIKNSLVLWYNEHNSTEVDYRTRHAGCPVLKGSKWTTTTLLLATLNIISPISSCVNAEVTSSSSSSLSIGQEQDELYEMLNTEKVLIDTLRHYIETQENKLNFLKRKTSEIRNIHDGVTDREKYLYNPINALTILKRFTADWKSLKSYAEEYLNTEDLAQNYSQQIETLTFPTDQDYDAALINLLRIQDMYQLEPQRLAVGEVNGVKLGSEMTWSDCLEIGLKSSKNGYQTYAKYWMETALEKLPNSHSNDTNEINSSTSASATTQQTEQQKSLQDDYTVKAKLEIMTALLNTEYKLGNLEDALKIANEMLKLKPKQKNVKKAKEKMENELKKLKTQSAKVDKNNEEKQKRKTTKTAEELMIEEICREGSNLQNNKQIHSLTSWNPSAAHTPSCAIVTNNLPFLLLQPLNIELLSLDPYIVIYHNILSDSEIEELKDFVVEEQDDTFQFTRIGQKKMRQINGKLHYVIGHYGQNLYDDWQVERYNFENLMELENSSVNYGNNKQAKVLVNLQQPLMGGSVIFPQLELSINLPNGSMLYWSQLNEFHAYDYRSNYHVCPVIGGSQLSKYFMFI</sequence>
<evidence type="ECO:0000256" key="8">
    <source>
        <dbReference type="SAM" id="MobiDB-lite"/>
    </source>
</evidence>
<dbReference type="Gene3D" id="6.10.140.1460">
    <property type="match status" value="2"/>
</dbReference>
<dbReference type="Proteomes" id="UP000037069">
    <property type="component" value="Unassembled WGS sequence"/>
</dbReference>
<dbReference type="InterPro" id="IPR011990">
    <property type="entry name" value="TPR-like_helical_dom_sf"/>
</dbReference>
<dbReference type="EMBL" id="JRES01001702">
    <property type="protein sequence ID" value="KNC20777.1"/>
    <property type="molecule type" value="Genomic_DNA"/>
</dbReference>
<dbReference type="SMART" id="SM00702">
    <property type="entry name" value="P4Hc"/>
    <property type="match status" value="1"/>
</dbReference>
<evidence type="ECO:0000256" key="3">
    <source>
        <dbReference type="ARBA" id="ARBA00022896"/>
    </source>
</evidence>
<protein>
    <recommendedName>
        <fullName evidence="10">Prolyl 4-hydroxylase alpha subunit domain-containing protein</fullName>
    </recommendedName>
</protein>
<proteinExistence type="predicted"/>
<keyword evidence="5" id="KW-0560">Oxidoreductase</keyword>
<evidence type="ECO:0000256" key="2">
    <source>
        <dbReference type="ARBA" id="ARBA00022723"/>
    </source>
</evidence>
<keyword evidence="9" id="KW-0732">Signal</keyword>
<feature type="compositionally biased region" description="Basic and acidic residues" evidence="8">
    <location>
        <begin position="786"/>
        <end position="795"/>
    </location>
</feature>
<dbReference type="GO" id="GO:0031418">
    <property type="term" value="F:L-ascorbic acid binding"/>
    <property type="evidence" value="ECO:0007669"/>
    <property type="project" value="UniProtKB-KW"/>
</dbReference>
<comment type="caution">
    <text evidence="11">The sequence shown here is derived from an EMBL/GenBank/DDBJ whole genome shotgun (WGS) entry which is preliminary data.</text>
</comment>
<evidence type="ECO:0000256" key="4">
    <source>
        <dbReference type="ARBA" id="ARBA00022964"/>
    </source>
</evidence>
<dbReference type="Gene3D" id="1.25.40.10">
    <property type="entry name" value="Tetratricopeptide repeat domain"/>
    <property type="match status" value="2"/>
</dbReference>
<dbReference type="STRING" id="7375.A0A0L0BL55"/>
<keyword evidence="3" id="KW-0847">Vitamin C</keyword>
<dbReference type="InterPro" id="IPR059068">
    <property type="entry name" value="TPR_P4H"/>
</dbReference>
<feature type="compositionally biased region" description="Low complexity" evidence="8">
    <location>
        <begin position="703"/>
        <end position="717"/>
    </location>
</feature>
<evidence type="ECO:0000256" key="6">
    <source>
        <dbReference type="ARBA" id="ARBA00023004"/>
    </source>
</evidence>
<feature type="compositionally biased region" description="Polar residues" evidence="8">
    <location>
        <begin position="692"/>
        <end position="702"/>
    </location>
</feature>
<dbReference type="InterPro" id="IPR006620">
    <property type="entry name" value="Pro_4_hyd_alph"/>
</dbReference>